<proteinExistence type="predicted"/>
<comment type="caution">
    <text evidence="3">The sequence shown here is derived from an EMBL/GenBank/DDBJ whole genome shotgun (WGS) entry which is preliminary data.</text>
</comment>
<dbReference type="InterPro" id="IPR042171">
    <property type="entry name" value="Acyl-CoA_hotdog"/>
</dbReference>
<dbReference type="PANTHER" id="PTHR38110">
    <property type="entry name" value="CHROMOSOME 23, WHOLE GENOME SHOTGUN SEQUENCE"/>
    <property type="match status" value="1"/>
</dbReference>
<name>A0A9J6PJE2_9PROT</name>
<dbReference type="Pfam" id="PF13622">
    <property type="entry name" value="4HBT_3"/>
    <property type="match status" value="1"/>
</dbReference>
<dbReference type="EMBL" id="JAMZFT010000004">
    <property type="protein sequence ID" value="MCP1337936.1"/>
    <property type="molecule type" value="Genomic_DNA"/>
</dbReference>
<organism evidence="3 4">
    <name type="scientific">Futiania mangrovi</name>
    <dbReference type="NCBI Taxonomy" id="2959716"/>
    <lineage>
        <taxon>Bacteria</taxon>
        <taxon>Pseudomonadati</taxon>
        <taxon>Pseudomonadota</taxon>
        <taxon>Alphaproteobacteria</taxon>
        <taxon>Futianiales</taxon>
        <taxon>Futianiaceae</taxon>
        <taxon>Futiania</taxon>
    </lineage>
</organism>
<dbReference type="Gene3D" id="2.40.160.210">
    <property type="entry name" value="Acyl-CoA thioesterase, double hotdog domain"/>
    <property type="match status" value="1"/>
</dbReference>
<dbReference type="InterPro" id="IPR049449">
    <property type="entry name" value="TesB_ACOT8-like_N"/>
</dbReference>
<dbReference type="AlphaFoldDB" id="A0A9J6PJE2"/>
<sequence>MSNWHYDIETAVSAAGEDRWAAAVTPHWSIGGNPNGGYLAGIALNAMAQVTGRDFPATVTTHYLRPGLAEKPAEVRTSLVRAGRRMATATATLHQDGQERIRLMAGFADAAQFGADSGGPELTIPRPDDLPPPEACSNRDSMAQGVDLAILKRLDIRVHPDFTDAGAAGRAEMAGWVRFRDGRAPDPLSLILFADAFPPSLYGLLGAVGWVPTVELTVQVRRVPAPGWIAGRFRTRDLHNGMLVEDGELWDETGALVARSRQLALLLTT</sequence>
<reference evidence="3" key="1">
    <citation type="submission" date="2022-06" db="EMBL/GenBank/DDBJ databases">
        <title>Isolation and Genomics of Futiania mangrovii gen. nov., sp. nov., a Rare and Metabolically-versatile member in the Class Alphaproteobacteria.</title>
        <authorList>
            <person name="Liu L."/>
            <person name="Huang W.-C."/>
            <person name="Pan J."/>
            <person name="Li J."/>
            <person name="Huang Y."/>
            <person name="Du H."/>
            <person name="Liu Y."/>
            <person name="Li M."/>
        </authorList>
    </citation>
    <scope>NUCLEOTIDE SEQUENCE</scope>
    <source>
        <strain evidence="3">FT118</strain>
    </source>
</reference>
<evidence type="ECO:0000259" key="2">
    <source>
        <dbReference type="Pfam" id="PF20789"/>
    </source>
</evidence>
<evidence type="ECO:0000259" key="1">
    <source>
        <dbReference type="Pfam" id="PF13622"/>
    </source>
</evidence>
<evidence type="ECO:0000313" key="3">
    <source>
        <dbReference type="EMBL" id="MCP1337936.1"/>
    </source>
</evidence>
<feature type="domain" description="Acyl-CoA thioesterase-like C-terminal" evidence="2">
    <location>
        <begin position="134"/>
        <end position="265"/>
    </location>
</feature>
<dbReference type="InterPro" id="IPR049450">
    <property type="entry name" value="ACOT8-like_C"/>
</dbReference>
<accession>A0A9J6PJE2</accession>
<gene>
    <name evidence="3" type="ORF">NJQ99_16050</name>
</gene>
<protein>
    <submittedName>
        <fullName evidence="3">Thioesterase family protein</fullName>
    </submittedName>
</protein>
<dbReference type="RefSeq" id="WP_269333896.1">
    <property type="nucleotide sequence ID" value="NZ_JAMZFT010000004.1"/>
</dbReference>
<dbReference type="InterPro" id="IPR052389">
    <property type="entry name" value="Sec_Metab_Biosynth-Assoc"/>
</dbReference>
<dbReference type="SUPFAM" id="SSF54637">
    <property type="entry name" value="Thioesterase/thiol ester dehydrase-isomerase"/>
    <property type="match status" value="2"/>
</dbReference>
<dbReference type="Proteomes" id="UP001055804">
    <property type="component" value="Unassembled WGS sequence"/>
</dbReference>
<feature type="domain" description="Acyl-CoA thioesterase-like N-terminal HotDog" evidence="1">
    <location>
        <begin position="26"/>
        <end position="107"/>
    </location>
</feature>
<keyword evidence="4" id="KW-1185">Reference proteome</keyword>
<evidence type="ECO:0000313" key="4">
    <source>
        <dbReference type="Proteomes" id="UP001055804"/>
    </source>
</evidence>
<dbReference type="PANTHER" id="PTHR38110:SF1">
    <property type="entry name" value="THIOESTERASE DOMAIN-CONTAINING PROTEIN"/>
    <property type="match status" value="1"/>
</dbReference>
<dbReference type="Pfam" id="PF20789">
    <property type="entry name" value="4HBT_3C"/>
    <property type="match status" value="1"/>
</dbReference>
<dbReference type="InterPro" id="IPR029069">
    <property type="entry name" value="HotDog_dom_sf"/>
</dbReference>